<organism evidence="1 2">
    <name type="scientific">Neisseria elongata subsp. glycolytica ATCC 29315</name>
    <dbReference type="NCBI Taxonomy" id="546263"/>
    <lineage>
        <taxon>Bacteria</taxon>
        <taxon>Pseudomonadati</taxon>
        <taxon>Pseudomonadota</taxon>
        <taxon>Betaproteobacteria</taxon>
        <taxon>Neisseriales</taxon>
        <taxon>Neisseriaceae</taxon>
        <taxon>Neisseria</taxon>
    </lineage>
</organism>
<protein>
    <submittedName>
        <fullName evidence="1">Uncharacterized protein</fullName>
    </submittedName>
</protein>
<proteinExistence type="predicted"/>
<name>D4DT10_NEIEG</name>
<dbReference type="AlphaFoldDB" id="D4DT10"/>
<comment type="caution">
    <text evidence="1">The sequence shown here is derived from an EMBL/GenBank/DDBJ whole genome shotgun (WGS) entry which is preliminary data.</text>
</comment>
<dbReference type="Proteomes" id="UP000005536">
    <property type="component" value="Unassembled WGS sequence"/>
</dbReference>
<evidence type="ECO:0000313" key="2">
    <source>
        <dbReference type="Proteomes" id="UP000005536"/>
    </source>
</evidence>
<sequence length="40" mass="4896">MKADDFRRRPTLCLFMNASPYFLEYEKYFCDNPPFVANKR</sequence>
<dbReference type="EMBL" id="ADBF01000229">
    <property type="protein sequence ID" value="EFE49011.1"/>
    <property type="molecule type" value="Genomic_DNA"/>
</dbReference>
<gene>
    <name evidence="1" type="ORF">NEIELOOT_02207</name>
</gene>
<evidence type="ECO:0000313" key="1">
    <source>
        <dbReference type="EMBL" id="EFE49011.1"/>
    </source>
</evidence>
<reference evidence="1 2" key="1">
    <citation type="submission" date="2010-02" db="EMBL/GenBank/DDBJ databases">
        <authorList>
            <person name="Weinstock G."/>
            <person name="Sodergren E."/>
            <person name="Clifton S."/>
            <person name="Fulton L."/>
            <person name="Fulton B."/>
            <person name="Courtney L."/>
            <person name="Fronick C."/>
            <person name="Harrison M."/>
            <person name="Strong C."/>
            <person name="Farmer C."/>
            <person name="Delahaunty K."/>
            <person name="Markovic C."/>
            <person name="Hall O."/>
            <person name="Minx P."/>
            <person name="Tomlinson C."/>
            <person name="Mitreva M."/>
            <person name="Nelson J."/>
            <person name="Hou S."/>
            <person name="Wollam A."/>
            <person name="Pepin K.H."/>
            <person name="Johnson M."/>
            <person name="Bhonagiri V."/>
            <person name="Zhang X."/>
            <person name="Suruliraj S."/>
            <person name="Warren W."/>
            <person name="Chinwalla A."/>
            <person name="Mardis E.R."/>
            <person name="Wilson R.K."/>
        </authorList>
    </citation>
    <scope>NUCLEOTIDE SEQUENCE [LARGE SCALE GENOMIC DNA]</scope>
    <source>
        <strain evidence="1 2">ATCC 29315</strain>
    </source>
</reference>
<accession>D4DT10</accession>